<gene>
    <name evidence="2" type="ORF">BM536_011150</name>
</gene>
<reference evidence="2 3" key="2">
    <citation type="submission" date="2017-02" db="EMBL/GenBank/DDBJ databases">
        <title>Draft genome sequence of Streptomyces phaeoluteigriseus type strain DSM41896.</title>
        <authorList>
            <person name="Salih T.S."/>
            <person name="Algora Gallardo L."/>
            <person name="Melo Santos T."/>
            <person name="Filgueira Martinez S."/>
            <person name="Herron P.R."/>
        </authorList>
    </citation>
    <scope>NUCLEOTIDE SEQUENCE [LARGE SCALE GENOMIC DNA]</scope>
    <source>
        <strain evidence="2 3">DSM 41896</strain>
    </source>
</reference>
<evidence type="ECO:0000313" key="2">
    <source>
        <dbReference type="EMBL" id="OQD55216.1"/>
    </source>
</evidence>
<sequence>MLRFRATASPEAFRLAGHLALADPSVPVMRLVQRAVERDPRPQHLAEVILSGMLTAVPGPPGSYAFRPGVGELLQRTLPRTARGRTRDLLERMGRLIDERAGLAAGEFRARTGTGSGGTAFATVSEETVRRLGAGAEDAVRHGREKPERTGPEQVSGGPDSTAARPTLLFETDTDLGTRPEARISLEYAVHQVLSRGGLTPQQYEVLVRPDGYRVRVDPEVFLLPVLAAALRWLPGPLTDRAEAPRLRVTFQDGLQDGLQDGQEAPPTPPQTSAPVLVLVPPALYEAFADSSAAAGPHRFRPLYGAAPDAPPLAWYCPLPAPRAEEERDLVRGPFIARDPERPGIPVPGRPPSCTCGAAARSPSSTRPVRTSDGRRGR</sequence>
<proteinExistence type="predicted"/>
<feature type="region of interest" description="Disordered" evidence="1">
    <location>
        <begin position="335"/>
        <end position="378"/>
    </location>
</feature>
<name>A0A1V6MSD7_9ACTN</name>
<dbReference type="STRING" id="114686.BM536_011150"/>
<feature type="compositionally biased region" description="Basic and acidic residues" evidence="1">
    <location>
        <begin position="138"/>
        <end position="151"/>
    </location>
</feature>
<comment type="caution">
    <text evidence="2">The sequence shown here is derived from an EMBL/GenBank/DDBJ whole genome shotgun (WGS) entry which is preliminary data.</text>
</comment>
<organism evidence="2 3">
    <name type="scientific">Streptomyces phaeoluteigriseus</name>
    <dbReference type="NCBI Taxonomy" id="114686"/>
    <lineage>
        <taxon>Bacteria</taxon>
        <taxon>Bacillati</taxon>
        <taxon>Actinomycetota</taxon>
        <taxon>Actinomycetes</taxon>
        <taxon>Kitasatosporales</taxon>
        <taxon>Streptomycetaceae</taxon>
        <taxon>Streptomyces</taxon>
        <taxon>Streptomyces aurantiacus group</taxon>
    </lineage>
</organism>
<evidence type="ECO:0000256" key="1">
    <source>
        <dbReference type="SAM" id="MobiDB-lite"/>
    </source>
</evidence>
<feature type="compositionally biased region" description="Low complexity" evidence="1">
    <location>
        <begin position="358"/>
        <end position="369"/>
    </location>
</feature>
<protein>
    <submittedName>
        <fullName evidence="2">Uncharacterized protein</fullName>
    </submittedName>
</protein>
<feature type="region of interest" description="Disordered" evidence="1">
    <location>
        <begin position="134"/>
        <end position="165"/>
    </location>
</feature>
<accession>A0A1V6MSD7</accession>
<evidence type="ECO:0000313" key="3">
    <source>
        <dbReference type="Proteomes" id="UP000184286"/>
    </source>
</evidence>
<dbReference type="Proteomes" id="UP000184286">
    <property type="component" value="Unassembled WGS sequence"/>
</dbReference>
<dbReference type="AlphaFoldDB" id="A0A1V6MSD7"/>
<reference evidence="3" key="1">
    <citation type="submission" date="2016-11" db="EMBL/GenBank/DDBJ databases">
        <authorList>
            <person name="Schniete J.K."/>
            <person name="Salih T."/>
            <person name="Algora Gallardo L."/>
            <person name="Martinez Fernandez S."/>
            <person name="Herron P.R."/>
        </authorList>
    </citation>
    <scope>NUCLEOTIDE SEQUENCE [LARGE SCALE GENOMIC DNA]</scope>
    <source>
        <strain evidence="3">DSM 41896</strain>
    </source>
</reference>
<dbReference type="EMBL" id="MPOH02000011">
    <property type="protein sequence ID" value="OQD55216.1"/>
    <property type="molecule type" value="Genomic_DNA"/>
</dbReference>